<dbReference type="OMA" id="WRESEYV"/>
<dbReference type="InterPro" id="IPR057670">
    <property type="entry name" value="SH3_retrovirus"/>
</dbReference>
<dbReference type="Proteomes" id="UP000008063">
    <property type="component" value="Unassembled WGS sequence"/>
</dbReference>
<feature type="region of interest" description="Disordered" evidence="1">
    <location>
        <begin position="126"/>
        <end position="162"/>
    </location>
</feature>
<proteinExistence type="predicted"/>
<dbReference type="AlphaFoldDB" id="F8QCL3"/>
<organism evidence="4">
    <name type="scientific">Serpula lacrymans var. lacrymans (strain S7.3)</name>
    <name type="common">Dry rot fungus</name>
    <dbReference type="NCBI Taxonomy" id="936435"/>
    <lineage>
        <taxon>Eukaryota</taxon>
        <taxon>Fungi</taxon>
        <taxon>Dikarya</taxon>
        <taxon>Basidiomycota</taxon>
        <taxon>Agaricomycotina</taxon>
        <taxon>Agaricomycetes</taxon>
        <taxon>Agaricomycetidae</taxon>
        <taxon>Boletales</taxon>
        <taxon>Coniophorineae</taxon>
        <taxon>Serpulaceae</taxon>
        <taxon>Serpula</taxon>
    </lineage>
</organism>
<feature type="compositionally biased region" description="Pro residues" evidence="1">
    <location>
        <begin position="82"/>
        <end position="102"/>
    </location>
</feature>
<protein>
    <recommendedName>
        <fullName evidence="2">Retroviral polymerase SH3-like domain-containing protein</fullName>
    </recommendedName>
</protein>
<gene>
    <name evidence="3" type="ORF">SERLA73DRAFT_78253</name>
</gene>
<evidence type="ECO:0000259" key="2">
    <source>
        <dbReference type="Pfam" id="PF25597"/>
    </source>
</evidence>
<evidence type="ECO:0000313" key="3">
    <source>
        <dbReference type="EMBL" id="EGN93878.1"/>
    </source>
</evidence>
<feature type="compositionally biased region" description="Acidic residues" evidence="1">
    <location>
        <begin position="147"/>
        <end position="162"/>
    </location>
</feature>
<sequence>MGFDNESKGHRIYWPERQSVTVERSVIFDDSTTLTPTANDVTPLELEGKSTYDQFPKESEIVEINSNNAPLDLPNLQRAVNPPDPQENPFPAQPPPVPPPVAPRRSTRLRQPAQYVRDLLQGEGLISGTNKGQVLPRGIPIPVQNAEDPEGNDEEERDDEEMRELAQNVAMVARMEPRTIEEAQKRPDWAK</sequence>
<name>F8QCL3_SERL3</name>
<reference evidence="4" key="1">
    <citation type="journal article" date="2011" name="Science">
        <title>The plant cell wall-decomposing machinery underlies the functional diversity of forest fungi.</title>
        <authorList>
            <person name="Eastwood D.C."/>
            <person name="Floudas D."/>
            <person name="Binder M."/>
            <person name="Majcherczyk A."/>
            <person name="Schneider P."/>
            <person name="Aerts A."/>
            <person name="Asiegbu F.O."/>
            <person name="Baker S.E."/>
            <person name="Barry K."/>
            <person name="Bendiksby M."/>
            <person name="Blumentritt M."/>
            <person name="Coutinho P.M."/>
            <person name="Cullen D."/>
            <person name="de Vries R.P."/>
            <person name="Gathman A."/>
            <person name="Goodell B."/>
            <person name="Henrissat B."/>
            <person name="Ihrmark K."/>
            <person name="Kauserud H."/>
            <person name="Kohler A."/>
            <person name="LaButti K."/>
            <person name="Lapidus A."/>
            <person name="Lavin J.L."/>
            <person name="Lee Y.-H."/>
            <person name="Lindquist E."/>
            <person name="Lilly W."/>
            <person name="Lucas S."/>
            <person name="Morin E."/>
            <person name="Murat C."/>
            <person name="Oguiza J.A."/>
            <person name="Park J."/>
            <person name="Pisabarro A.G."/>
            <person name="Riley R."/>
            <person name="Rosling A."/>
            <person name="Salamov A."/>
            <person name="Schmidt O."/>
            <person name="Schmutz J."/>
            <person name="Skrede I."/>
            <person name="Stenlid J."/>
            <person name="Wiebenga A."/>
            <person name="Xie X."/>
            <person name="Kuees U."/>
            <person name="Hibbett D.S."/>
            <person name="Hoffmeister D."/>
            <person name="Hoegberg N."/>
            <person name="Martin F."/>
            <person name="Grigoriev I.V."/>
            <person name="Watkinson S.C."/>
        </authorList>
    </citation>
    <scope>NUCLEOTIDE SEQUENCE [LARGE SCALE GENOMIC DNA]</scope>
    <source>
        <strain evidence="4">strain S7.3</strain>
    </source>
</reference>
<evidence type="ECO:0000256" key="1">
    <source>
        <dbReference type="SAM" id="MobiDB-lite"/>
    </source>
</evidence>
<dbReference type="Pfam" id="PF25597">
    <property type="entry name" value="SH3_retrovirus"/>
    <property type="match status" value="1"/>
</dbReference>
<keyword evidence="4" id="KW-1185">Reference proteome</keyword>
<dbReference type="EMBL" id="GL945490">
    <property type="protein sequence ID" value="EGN93878.1"/>
    <property type="molecule type" value="Genomic_DNA"/>
</dbReference>
<accession>F8QCL3</accession>
<evidence type="ECO:0000313" key="4">
    <source>
        <dbReference type="Proteomes" id="UP000008063"/>
    </source>
</evidence>
<dbReference type="InParanoid" id="F8QCL3"/>
<feature type="domain" description="Retroviral polymerase SH3-like" evidence="2">
    <location>
        <begin position="1"/>
        <end position="36"/>
    </location>
</feature>
<feature type="region of interest" description="Disordered" evidence="1">
    <location>
        <begin position="66"/>
        <end position="107"/>
    </location>
</feature>
<dbReference type="HOGENOM" id="CLU_094068_1_0_1"/>